<name>A0ABQ5ZYU2_9PROT</name>
<organism evidence="1 2">
    <name type="scientific">Acidocella aquatica</name>
    <dbReference type="NCBI Taxonomy" id="1922313"/>
    <lineage>
        <taxon>Bacteria</taxon>
        <taxon>Pseudomonadati</taxon>
        <taxon>Pseudomonadota</taxon>
        <taxon>Alphaproteobacteria</taxon>
        <taxon>Acetobacterales</taxon>
        <taxon>Acidocellaceae</taxon>
        <taxon>Acidocella</taxon>
    </lineage>
</organism>
<protein>
    <submittedName>
        <fullName evidence="1">Uncharacterized protein</fullName>
    </submittedName>
</protein>
<dbReference type="InterPro" id="IPR036249">
    <property type="entry name" value="Thioredoxin-like_sf"/>
</dbReference>
<dbReference type="EMBL" id="BSOS01000003">
    <property type="protein sequence ID" value="GLR65379.1"/>
    <property type="molecule type" value="Genomic_DNA"/>
</dbReference>
<dbReference type="PANTHER" id="PTHR32234:SF3">
    <property type="entry name" value="SUPPRESSION OF COPPER SENSITIVITY PROTEIN"/>
    <property type="match status" value="1"/>
</dbReference>
<dbReference type="Proteomes" id="UP001156641">
    <property type="component" value="Unassembled WGS sequence"/>
</dbReference>
<accession>A0ABQ5ZYU2</accession>
<comment type="caution">
    <text evidence="1">The sequence shown here is derived from an EMBL/GenBank/DDBJ whole genome shotgun (WGS) entry which is preliminary data.</text>
</comment>
<proteinExistence type="predicted"/>
<gene>
    <name evidence="1" type="ORF">GCM10010909_00570</name>
</gene>
<keyword evidence="2" id="KW-1185">Reference proteome</keyword>
<dbReference type="InterPro" id="IPR035671">
    <property type="entry name" value="DsbD_gamma"/>
</dbReference>
<evidence type="ECO:0000313" key="1">
    <source>
        <dbReference type="EMBL" id="GLR65379.1"/>
    </source>
</evidence>
<evidence type="ECO:0000313" key="2">
    <source>
        <dbReference type="Proteomes" id="UP001156641"/>
    </source>
</evidence>
<dbReference type="Pfam" id="PF13899">
    <property type="entry name" value="Thioredoxin_7"/>
    <property type="match status" value="1"/>
</dbReference>
<dbReference type="SUPFAM" id="SSF52833">
    <property type="entry name" value="Thioredoxin-like"/>
    <property type="match status" value="1"/>
</dbReference>
<reference evidence="2" key="1">
    <citation type="journal article" date="2019" name="Int. J. Syst. Evol. Microbiol.">
        <title>The Global Catalogue of Microorganisms (GCM) 10K type strain sequencing project: providing services to taxonomists for standard genome sequencing and annotation.</title>
        <authorList>
            <consortium name="The Broad Institute Genomics Platform"/>
            <consortium name="The Broad Institute Genome Sequencing Center for Infectious Disease"/>
            <person name="Wu L."/>
            <person name="Ma J."/>
        </authorList>
    </citation>
    <scope>NUCLEOTIDE SEQUENCE [LARGE SCALE GENOMIC DNA]</scope>
    <source>
        <strain evidence="2">NBRC 112502</strain>
    </source>
</reference>
<dbReference type="Gene3D" id="3.40.30.10">
    <property type="entry name" value="Glutaredoxin"/>
    <property type="match status" value="1"/>
</dbReference>
<dbReference type="CDD" id="cd02953">
    <property type="entry name" value="DsbDgamma"/>
    <property type="match status" value="1"/>
</dbReference>
<dbReference type="PANTHER" id="PTHR32234">
    <property type="entry name" value="THIOL:DISULFIDE INTERCHANGE PROTEIN DSBD"/>
    <property type="match status" value="1"/>
</dbReference>
<sequence length="161" mass="17242">MAALTIGLAVTATIMPSLMQQAIVKSGQADAAPSTIWQPFDQTRIAGLVGQHKLVFVDVTAAWCLICKVNALTVLDRDPVAAQLRASNVVTMRADWTRPSVIITAYLESFHRYGVPLDVIYGPGAPSGIVLPSLLTSGLVMQEFQRAAVPPGKQNQTEVTK</sequence>